<comment type="caution">
    <text evidence="3">The sequence shown here is derived from an EMBL/GenBank/DDBJ whole genome shotgun (WGS) entry which is preliminary data.</text>
</comment>
<dbReference type="Gene3D" id="2.160.20.10">
    <property type="entry name" value="Single-stranded right-handed beta-helix, Pectin lyase-like"/>
    <property type="match status" value="1"/>
</dbReference>
<feature type="compositionally biased region" description="Polar residues" evidence="1">
    <location>
        <begin position="106"/>
        <end position="116"/>
    </location>
</feature>
<sequence>MNNWWKIRSFGVLVLLGLIFGLAPQPSQAGGIVYVVPGGAGSQTGNDWANAKDLQAAIQTAATGTEVWVKQGIYHPTTSTDRTVAFTLTNGIRLFGGFAGDETSRQARNPSQNPTILSGDLLGNDTGAANQTNPTRSDNSYHVMYCVSKSEPMLIDGFTIRGGQATNQIFPRNMGGGGLFDQCNLTILNSRFISNAALFGGGILNFNNSLTINQSIFAGNWALSTGGGLENQQNGVVSLQSTTFVGNISQQNTVSAIANAAGTLNLHNSIVWGNNGIAPVNGSNNNLNLSVSYSIVQGGFTGTGNSTRDPQFVDADGADNLVGTLDDNLNLQANSAARNTGNPSLLPSDQTDLDGDNDVSEALPLTIDYLPRINEGLIDMGPYEYQGNEPTITPTATVTPSPTVTATATATATVMPSETPTPTATTATPVLPQTTTIYLPAVMR</sequence>
<reference evidence="3 4" key="1">
    <citation type="submission" date="2024-02" db="EMBL/GenBank/DDBJ databases">
        <title>Herpetosiphon gulosus NBRC 112829.</title>
        <authorList>
            <person name="Ichikawa N."/>
            <person name="Katano-Makiyama Y."/>
            <person name="Hidaka K."/>
        </authorList>
    </citation>
    <scope>NUCLEOTIDE SEQUENCE [LARGE SCALE GENOMIC DNA]</scope>
    <source>
        <strain evidence="3 4">NBRC 112829</strain>
    </source>
</reference>
<organism evidence="3 4">
    <name type="scientific">Herpetosiphon gulosus</name>
    <dbReference type="NCBI Taxonomy" id="1973496"/>
    <lineage>
        <taxon>Bacteria</taxon>
        <taxon>Bacillati</taxon>
        <taxon>Chloroflexota</taxon>
        <taxon>Chloroflexia</taxon>
        <taxon>Herpetosiphonales</taxon>
        <taxon>Herpetosiphonaceae</taxon>
        <taxon>Herpetosiphon</taxon>
    </lineage>
</organism>
<name>A0ABP9X460_9CHLR</name>
<protein>
    <recommendedName>
        <fullName evidence="5">DUF1565 domain-containing protein</fullName>
    </recommendedName>
</protein>
<dbReference type="InterPro" id="IPR012334">
    <property type="entry name" value="Pectin_lyas_fold"/>
</dbReference>
<evidence type="ECO:0008006" key="5">
    <source>
        <dbReference type="Google" id="ProtNLM"/>
    </source>
</evidence>
<feature type="compositionally biased region" description="Polar residues" evidence="1">
    <location>
        <begin position="127"/>
        <end position="136"/>
    </location>
</feature>
<dbReference type="Proteomes" id="UP001428290">
    <property type="component" value="Unassembled WGS sequence"/>
</dbReference>
<feature type="signal peptide" evidence="2">
    <location>
        <begin position="1"/>
        <end position="29"/>
    </location>
</feature>
<evidence type="ECO:0000313" key="4">
    <source>
        <dbReference type="Proteomes" id="UP001428290"/>
    </source>
</evidence>
<proteinExistence type="predicted"/>
<evidence type="ECO:0000313" key="3">
    <source>
        <dbReference type="EMBL" id="GAA5530190.1"/>
    </source>
</evidence>
<gene>
    <name evidence="3" type="ORF">Hgul01_04008</name>
</gene>
<accession>A0ABP9X460</accession>
<evidence type="ECO:0000256" key="2">
    <source>
        <dbReference type="SAM" id="SignalP"/>
    </source>
</evidence>
<feature type="region of interest" description="Disordered" evidence="1">
    <location>
        <begin position="101"/>
        <end position="136"/>
    </location>
</feature>
<keyword evidence="2" id="KW-0732">Signal</keyword>
<dbReference type="EMBL" id="BAABRU010000016">
    <property type="protein sequence ID" value="GAA5530190.1"/>
    <property type="molecule type" value="Genomic_DNA"/>
</dbReference>
<feature type="chain" id="PRO_5046265617" description="DUF1565 domain-containing protein" evidence="2">
    <location>
        <begin position="30"/>
        <end position="444"/>
    </location>
</feature>
<evidence type="ECO:0000256" key="1">
    <source>
        <dbReference type="SAM" id="MobiDB-lite"/>
    </source>
</evidence>
<dbReference type="InterPro" id="IPR011050">
    <property type="entry name" value="Pectin_lyase_fold/virulence"/>
</dbReference>
<dbReference type="SUPFAM" id="SSF51126">
    <property type="entry name" value="Pectin lyase-like"/>
    <property type="match status" value="1"/>
</dbReference>
<dbReference type="RefSeq" id="WP_345723785.1">
    <property type="nucleotide sequence ID" value="NZ_BAABRU010000016.1"/>
</dbReference>
<keyword evidence="4" id="KW-1185">Reference proteome</keyword>